<dbReference type="EMBL" id="KQ977876">
    <property type="protein sequence ID" value="KYM99057.1"/>
    <property type="molecule type" value="Genomic_DNA"/>
</dbReference>
<protein>
    <submittedName>
        <fullName evidence="2">Uncharacterized protein</fullName>
    </submittedName>
</protein>
<feature type="non-terminal residue" evidence="2">
    <location>
        <position position="1"/>
    </location>
</feature>
<keyword evidence="3" id="KW-1185">Reference proteome</keyword>
<feature type="compositionally biased region" description="Basic and acidic residues" evidence="1">
    <location>
        <begin position="63"/>
        <end position="72"/>
    </location>
</feature>
<dbReference type="Proteomes" id="UP000078542">
    <property type="component" value="Unassembled WGS sequence"/>
</dbReference>
<evidence type="ECO:0000313" key="3">
    <source>
        <dbReference type="Proteomes" id="UP000078542"/>
    </source>
</evidence>
<evidence type="ECO:0000256" key="1">
    <source>
        <dbReference type="SAM" id="MobiDB-lite"/>
    </source>
</evidence>
<sequence length="102" mass="11617">GILPLIIHRLIKFKHACGQWIALDIRGVDSLLGSAERDVFLLDGWVPQAAGAFRGWDDAGTVKNERENEKKRPPYAHLIPSSQQPLRHWFGRSYRSRQAKNS</sequence>
<feature type="region of interest" description="Disordered" evidence="1">
    <location>
        <begin position="61"/>
        <end position="84"/>
    </location>
</feature>
<gene>
    <name evidence="2" type="ORF">ALC62_10171</name>
</gene>
<accession>A0A195CE20</accession>
<reference evidence="2 3" key="1">
    <citation type="submission" date="2016-03" db="EMBL/GenBank/DDBJ databases">
        <title>Cyphomyrmex costatus WGS genome.</title>
        <authorList>
            <person name="Nygaard S."/>
            <person name="Hu H."/>
            <person name="Boomsma J."/>
            <person name="Zhang G."/>
        </authorList>
    </citation>
    <scope>NUCLEOTIDE SEQUENCE [LARGE SCALE GENOMIC DNA]</scope>
    <source>
        <strain evidence="2">MS0001</strain>
        <tissue evidence="2">Whole body</tissue>
    </source>
</reference>
<evidence type="ECO:0000313" key="2">
    <source>
        <dbReference type="EMBL" id="KYM99057.1"/>
    </source>
</evidence>
<proteinExistence type="predicted"/>
<dbReference type="AlphaFoldDB" id="A0A195CE20"/>
<name>A0A195CE20_9HYME</name>
<organism evidence="2 3">
    <name type="scientific">Cyphomyrmex costatus</name>
    <dbReference type="NCBI Taxonomy" id="456900"/>
    <lineage>
        <taxon>Eukaryota</taxon>
        <taxon>Metazoa</taxon>
        <taxon>Ecdysozoa</taxon>
        <taxon>Arthropoda</taxon>
        <taxon>Hexapoda</taxon>
        <taxon>Insecta</taxon>
        <taxon>Pterygota</taxon>
        <taxon>Neoptera</taxon>
        <taxon>Endopterygota</taxon>
        <taxon>Hymenoptera</taxon>
        <taxon>Apocrita</taxon>
        <taxon>Aculeata</taxon>
        <taxon>Formicoidea</taxon>
        <taxon>Formicidae</taxon>
        <taxon>Myrmicinae</taxon>
        <taxon>Cyphomyrmex</taxon>
    </lineage>
</organism>